<proteinExistence type="inferred from homology"/>
<evidence type="ECO:0000256" key="2">
    <source>
        <dbReference type="ARBA" id="ARBA00023015"/>
    </source>
</evidence>
<dbReference type="GO" id="GO:0003677">
    <property type="term" value="F:DNA binding"/>
    <property type="evidence" value="ECO:0007669"/>
    <property type="project" value="UniProtKB-KW"/>
</dbReference>
<evidence type="ECO:0000256" key="4">
    <source>
        <dbReference type="ARBA" id="ARBA00023125"/>
    </source>
</evidence>
<dbReference type="InterPro" id="IPR014325">
    <property type="entry name" value="RNA_pol_sigma-E_actinobac"/>
</dbReference>
<feature type="domain" description="RNA polymerase sigma-70 region 2" evidence="6">
    <location>
        <begin position="16"/>
        <end position="80"/>
    </location>
</feature>
<dbReference type="InterPro" id="IPR013324">
    <property type="entry name" value="RNA_pol_sigma_r3/r4-like"/>
</dbReference>
<feature type="domain" description="RNA polymerase sigma factor 70 region 4 type 2" evidence="7">
    <location>
        <begin position="104"/>
        <end position="155"/>
    </location>
</feature>
<dbReference type="Proteomes" id="UP000675781">
    <property type="component" value="Unassembled WGS sequence"/>
</dbReference>
<dbReference type="PANTHER" id="PTHR43133:SF50">
    <property type="entry name" value="ECF RNA POLYMERASE SIGMA FACTOR SIGM"/>
    <property type="match status" value="1"/>
</dbReference>
<dbReference type="SUPFAM" id="SSF88659">
    <property type="entry name" value="Sigma3 and sigma4 domains of RNA polymerase sigma factors"/>
    <property type="match status" value="1"/>
</dbReference>
<dbReference type="NCBIfam" id="TIGR02983">
    <property type="entry name" value="SigE-fam_strep"/>
    <property type="match status" value="1"/>
</dbReference>
<keyword evidence="5" id="KW-0804">Transcription</keyword>
<protein>
    <submittedName>
        <fullName evidence="8">SigE family RNA polymerase sigma factor</fullName>
    </submittedName>
</protein>
<dbReference type="GO" id="GO:0006352">
    <property type="term" value="P:DNA-templated transcription initiation"/>
    <property type="evidence" value="ECO:0007669"/>
    <property type="project" value="InterPro"/>
</dbReference>
<evidence type="ECO:0000313" key="8">
    <source>
        <dbReference type="EMBL" id="MBR7836498.1"/>
    </source>
</evidence>
<comment type="similarity">
    <text evidence="1">Belongs to the sigma-70 factor family. ECF subfamily.</text>
</comment>
<dbReference type="CDD" id="cd06171">
    <property type="entry name" value="Sigma70_r4"/>
    <property type="match status" value="1"/>
</dbReference>
<dbReference type="RefSeq" id="WP_212530977.1">
    <property type="nucleotide sequence ID" value="NZ_JAGSOG010000145.1"/>
</dbReference>
<keyword evidence="9" id="KW-1185">Reference proteome</keyword>
<keyword evidence="4" id="KW-0238">DNA-binding</keyword>
<evidence type="ECO:0000256" key="5">
    <source>
        <dbReference type="ARBA" id="ARBA00023163"/>
    </source>
</evidence>
<dbReference type="AlphaFoldDB" id="A0A941ESR1"/>
<evidence type="ECO:0000313" key="9">
    <source>
        <dbReference type="Proteomes" id="UP000675781"/>
    </source>
</evidence>
<evidence type="ECO:0000256" key="3">
    <source>
        <dbReference type="ARBA" id="ARBA00023082"/>
    </source>
</evidence>
<sequence length="190" mass="21299">MTDQDAATAFTEYFAARQTWLRGVAYMLCQDWHRADDLLQTTAMRLYARWPRADRIENLDAYARKILVNTFLAEQRSPWWKRVIPHWENTDGAVEAPDPSDALDLRAALAALPPRQRATVILRYYDELSVLEVAEILGCAPGTVKSQTARALTALRRTLTDEDAAADLAPATFTLINSARTAVHVEGSKP</sequence>
<dbReference type="InterPro" id="IPR007627">
    <property type="entry name" value="RNA_pol_sigma70_r2"/>
</dbReference>
<name>A0A941ESR1_9ACTN</name>
<dbReference type="InterPro" id="IPR036388">
    <property type="entry name" value="WH-like_DNA-bd_sf"/>
</dbReference>
<evidence type="ECO:0000259" key="7">
    <source>
        <dbReference type="Pfam" id="PF08281"/>
    </source>
</evidence>
<dbReference type="InterPro" id="IPR014284">
    <property type="entry name" value="RNA_pol_sigma-70_dom"/>
</dbReference>
<dbReference type="EMBL" id="JAGSOG010000145">
    <property type="protein sequence ID" value="MBR7836498.1"/>
    <property type="molecule type" value="Genomic_DNA"/>
</dbReference>
<comment type="caution">
    <text evidence="8">The sequence shown here is derived from an EMBL/GenBank/DDBJ whole genome shotgun (WGS) entry which is preliminary data.</text>
</comment>
<reference evidence="8" key="1">
    <citation type="submission" date="2021-04" db="EMBL/GenBank/DDBJ databases">
        <title>Genome based classification of Actinospica acidithermotolerans sp. nov., an actinobacterium isolated from an Indonesian hot spring.</title>
        <authorList>
            <person name="Kusuma A.B."/>
            <person name="Putra K.E."/>
            <person name="Nafisah S."/>
            <person name="Loh J."/>
            <person name="Nouioui I."/>
            <person name="Goodfellow M."/>
        </authorList>
    </citation>
    <scope>NUCLEOTIDE SEQUENCE</scope>
    <source>
        <strain evidence="8">CSCA 57</strain>
    </source>
</reference>
<evidence type="ECO:0000259" key="6">
    <source>
        <dbReference type="Pfam" id="PF04542"/>
    </source>
</evidence>
<evidence type="ECO:0000256" key="1">
    <source>
        <dbReference type="ARBA" id="ARBA00010641"/>
    </source>
</evidence>
<dbReference type="GO" id="GO:0016987">
    <property type="term" value="F:sigma factor activity"/>
    <property type="evidence" value="ECO:0007669"/>
    <property type="project" value="UniProtKB-KW"/>
</dbReference>
<keyword evidence="3" id="KW-0731">Sigma factor</keyword>
<dbReference type="NCBIfam" id="TIGR02937">
    <property type="entry name" value="sigma70-ECF"/>
    <property type="match status" value="1"/>
</dbReference>
<keyword evidence="2" id="KW-0805">Transcription regulation</keyword>
<dbReference type="InterPro" id="IPR013325">
    <property type="entry name" value="RNA_pol_sigma_r2"/>
</dbReference>
<dbReference type="Gene3D" id="1.10.1740.10">
    <property type="match status" value="1"/>
</dbReference>
<dbReference type="InterPro" id="IPR039425">
    <property type="entry name" value="RNA_pol_sigma-70-like"/>
</dbReference>
<dbReference type="Pfam" id="PF04542">
    <property type="entry name" value="Sigma70_r2"/>
    <property type="match status" value="1"/>
</dbReference>
<dbReference type="PANTHER" id="PTHR43133">
    <property type="entry name" value="RNA POLYMERASE ECF-TYPE SIGMA FACTO"/>
    <property type="match status" value="1"/>
</dbReference>
<dbReference type="Gene3D" id="1.10.10.10">
    <property type="entry name" value="Winged helix-like DNA-binding domain superfamily/Winged helix DNA-binding domain"/>
    <property type="match status" value="1"/>
</dbReference>
<gene>
    <name evidence="8" type="ORF">KDL01_24685</name>
</gene>
<organism evidence="8 9">
    <name type="scientific">Actinospica durhamensis</name>
    <dbReference type="NCBI Taxonomy" id="1508375"/>
    <lineage>
        <taxon>Bacteria</taxon>
        <taxon>Bacillati</taxon>
        <taxon>Actinomycetota</taxon>
        <taxon>Actinomycetes</taxon>
        <taxon>Catenulisporales</taxon>
        <taxon>Actinospicaceae</taxon>
        <taxon>Actinospica</taxon>
    </lineage>
</organism>
<dbReference type="SUPFAM" id="SSF88946">
    <property type="entry name" value="Sigma2 domain of RNA polymerase sigma factors"/>
    <property type="match status" value="1"/>
</dbReference>
<accession>A0A941ESR1</accession>
<dbReference type="Pfam" id="PF08281">
    <property type="entry name" value="Sigma70_r4_2"/>
    <property type="match status" value="1"/>
</dbReference>
<dbReference type="InterPro" id="IPR013249">
    <property type="entry name" value="RNA_pol_sigma70_r4_t2"/>
</dbReference>